<feature type="compositionally biased region" description="Low complexity" evidence="1">
    <location>
        <begin position="753"/>
        <end position="767"/>
    </location>
</feature>
<feature type="compositionally biased region" description="Basic and acidic residues" evidence="1">
    <location>
        <begin position="118"/>
        <end position="134"/>
    </location>
</feature>
<feature type="compositionally biased region" description="Low complexity" evidence="1">
    <location>
        <begin position="673"/>
        <end position="683"/>
    </location>
</feature>
<feature type="region of interest" description="Disordered" evidence="1">
    <location>
        <begin position="989"/>
        <end position="1030"/>
    </location>
</feature>
<feature type="compositionally biased region" description="Basic and acidic residues" evidence="1">
    <location>
        <begin position="1167"/>
        <end position="1181"/>
    </location>
</feature>
<name>A0AAD3CRH0_9STRA</name>
<feature type="compositionally biased region" description="Polar residues" evidence="1">
    <location>
        <begin position="195"/>
        <end position="207"/>
    </location>
</feature>
<proteinExistence type="predicted"/>
<sequence>MENMQNIGNVNRIASASDFAPEKSFPRDDDSFVDSLDDVLGSSSYGSVCPDSYEEKLDSEEVISYESQENVDDFDAQVKYEDKQIVEDDRDHRLEEEKEDFHHKIYDNEYAEIEPVDEEKKELDHESYDEKQGETESQYSCGEANYKYNQGVPEEEDIEYDNSDEHIERQKYPEETKFDFSEEQHDGSYEDEVNKTASRSRGNSVASSPKKVTFNDNVEALGDGHIVHTPKSNSMLRALQRIAQQADKDKNRNKDPVIKVKKVSTPYPKAARGNRPNLPRSPQFKSPARKENAASSRSPVSPRRRTIVVKKDQEGRTIPEPPRLSLTEKSGTRNYSLSSPRAKPRSPTKNEWSPKKFPVSPASSHKLQMTTTMSEMRHKMMEDFRYSSPRKERFVPRTTVPKPFSFLTDERAAFRSSSNAVQSHDFFYRPFKALAMPNYENDPLFHGSKKLKEKYFTVPEPFHLSVYRKFAKKKGQEVRDDSDVGRFRFRALPVPDFTYKPLRSACDIHLTVPFPFHLTLDDRLANRIVFHGTSRSNLLARVQVECQIQKSKSERDLLKTKTKQSPQKSTVAPKVATTRRTPKKTPPRSPMPNGSKGKNFKARPMPNFSKPFSPSLTKKNLSANNGNGMRSPLTPPRPKSFKAKPMPIFSRPFSPTTSPVPSSPNTYNRRHGSNSPKKSPSPNIYGSSPSPRRKNFKAKEMPDFSKPFIPVKSSSAPSTPTGSTRRIVFKADDTKAFRAKPMPNFDKPFIPATSRSGSSTSSPMSVGSRASLGPMMTYSAPSTPTGLKSRSPLKLNSSEKSFKARRMPDFSKPFVPTSPSVHSVERRPLTPVAGSKPKEFKARPMPDFSKPFIPLKRSSIEEALVKVVEDQNILEILYRKLDDYKSKLDTDNDDTNNDAREQLKNMTDEVVHKVLRDFVNTAKASGVNAELAQEFSYESLNDHSVDLSYAAIADDLKDNSTLSEDSKMEFNQLSESTLNDSDFSITSAVSQEDESDDFNNQRLQNVHPNEDMKMEENRQEEAIDQDTSTKTDSIIFADEVQNNNDGLLSNAEDTVHSEDCRDLNNLPLMNEQTEACDTEERATLRLKSVVDAESESINAQTDSCSVATGELSETAVPLMKVAQRLSETVKKLSELDEEINRINEESATETPSHTSISDQVEAEDAENAEKDNDNTEKEDDKLFIGNTCESIEVGGGGLCSQIFSPRGDFGDDYDEETDAFRSGWKRAPENMDLRDGPENSIDDLSAKLADFTITEPALTHTIDLALVKSPIEEKIVKKIVEEPAPIPDRKFFGNDFKENNYVSKTNDKEVKKSATKRKDNVRTFFDRFINCCPGIQHADELSSPKTLELNLLEDSRDDIEM</sequence>
<feature type="region of interest" description="Disordered" evidence="1">
    <location>
        <begin position="555"/>
        <end position="727"/>
    </location>
</feature>
<feature type="region of interest" description="Disordered" evidence="1">
    <location>
        <begin position="1"/>
        <end position="31"/>
    </location>
</feature>
<reference evidence="2 3" key="1">
    <citation type="journal article" date="2021" name="Sci. Rep.">
        <title>The genome of the diatom Chaetoceros tenuissimus carries an ancient integrated fragment of an extant virus.</title>
        <authorList>
            <person name="Hongo Y."/>
            <person name="Kimura K."/>
            <person name="Takaki Y."/>
            <person name="Yoshida Y."/>
            <person name="Baba S."/>
            <person name="Kobayashi G."/>
            <person name="Nagasaki K."/>
            <person name="Hano T."/>
            <person name="Tomaru Y."/>
        </authorList>
    </citation>
    <scope>NUCLEOTIDE SEQUENCE [LARGE SCALE GENOMIC DNA]</scope>
    <source>
        <strain evidence="2 3">NIES-3715</strain>
    </source>
</reference>
<feature type="compositionally biased region" description="Low complexity" evidence="1">
    <location>
        <begin position="649"/>
        <end position="664"/>
    </location>
</feature>
<feature type="compositionally biased region" description="Polar residues" evidence="1">
    <location>
        <begin position="327"/>
        <end position="339"/>
    </location>
</feature>
<feature type="region of interest" description="Disordered" evidence="1">
    <location>
        <begin position="1141"/>
        <end position="1181"/>
    </location>
</feature>
<keyword evidence="3" id="KW-1185">Reference proteome</keyword>
<evidence type="ECO:0000256" key="1">
    <source>
        <dbReference type="SAM" id="MobiDB-lite"/>
    </source>
</evidence>
<comment type="caution">
    <text evidence="2">The sequence shown here is derived from an EMBL/GenBank/DDBJ whole genome shotgun (WGS) entry which is preliminary data.</text>
</comment>
<organism evidence="2 3">
    <name type="scientific">Chaetoceros tenuissimus</name>
    <dbReference type="NCBI Taxonomy" id="426638"/>
    <lineage>
        <taxon>Eukaryota</taxon>
        <taxon>Sar</taxon>
        <taxon>Stramenopiles</taxon>
        <taxon>Ochrophyta</taxon>
        <taxon>Bacillariophyta</taxon>
        <taxon>Coscinodiscophyceae</taxon>
        <taxon>Chaetocerotophycidae</taxon>
        <taxon>Chaetocerotales</taxon>
        <taxon>Chaetocerotaceae</taxon>
        <taxon>Chaetoceros</taxon>
    </lineage>
</organism>
<evidence type="ECO:0000313" key="2">
    <source>
        <dbReference type="EMBL" id="GFH49705.1"/>
    </source>
</evidence>
<evidence type="ECO:0000313" key="3">
    <source>
        <dbReference type="Proteomes" id="UP001054902"/>
    </source>
</evidence>
<feature type="compositionally biased region" description="Polar residues" evidence="1">
    <location>
        <begin position="998"/>
        <end position="1007"/>
    </location>
</feature>
<feature type="compositionally biased region" description="Low complexity" evidence="1">
    <location>
        <begin position="713"/>
        <end position="724"/>
    </location>
</feature>
<feature type="region of interest" description="Disordered" evidence="1">
    <location>
        <begin position="739"/>
        <end position="767"/>
    </location>
</feature>
<gene>
    <name evidence="2" type="ORF">CTEN210_06181</name>
</gene>
<feature type="compositionally biased region" description="Acidic residues" evidence="1">
    <location>
        <begin position="153"/>
        <end position="162"/>
    </location>
</feature>
<feature type="compositionally biased region" description="Basic and acidic residues" evidence="1">
    <location>
        <begin position="20"/>
        <end position="30"/>
    </location>
</feature>
<feature type="compositionally biased region" description="Polar residues" evidence="1">
    <location>
        <begin position="1148"/>
        <end position="1158"/>
    </location>
</feature>
<feature type="compositionally biased region" description="Basic and acidic residues" evidence="1">
    <location>
        <begin position="246"/>
        <end position="258"/>
    </location>
</feature>
<feature type="compositionally biased region" description="Basic and acidic residues" evidence="1">
    <location>
        <begin position="163"/>
        <end position="194"/>
    </location>
</feature>
<feature type="region of interest" description="Disordered" evidence="1">
    <location>
        <begin position="242"/>
        <end position="366"/>
    </location>
</feature>
<dbReference type="Proteomes" id="UP001054902">
    <property type="component" value="Unassembled WGS sequence"/>
</dbReference>
<feature type="region of interest" description="Disordered" evidence="1">
    <location>
        <begin position="109"/>
        <end position="216"/>
    </location>
</feature>
<dbReference type="EMBL" id="BLLK01000038">
    <property type="protein sequence ID" value="GFH49705.1"/>
    <property type="molecule type" value="Genomic_DNA"/>
</dbReference>
<accession>A0AAD3CRH0</accession>
<feature type="compositionally biased region" description="Basic and acidic residues" evidence="1">
    <location>
        <begin position="1008"/>
        <end position="1021"/>
    </location>
</feature>
<feature type="compositionally biased region" description="Polar residues" evidence="1">
    <location>
        <begin position="610"/>
        <end position="628"/>
    </location>
</feature>
<protein>
    <submittedName>
        <fullName evidence="2">Uncharacterized protein</fullName>
    </submittedName>
</protein>
<feature type="region of interest" description="Disordered" evidence="1">
    <location>
        <begin position="809"/>
        <end position="843"/>
    </location>
</feature>
<feature type="compositionally biased region" description="Polar residues" evidence="1">
    <location>
        <begin position="1"/>
        <end position="14"/>
    </location>
</feature>